<keyword evidence="1" id="KW-1133">Transmembrane helix</keyword>
<dbReference type="HOGENOM" id="CLU_101804_0_0_3"/>
<dbReference type="KEGG" id="pmj:P9211_09341"/>
<organism evidence="2 3">
    <name type="scientific">Prochlorococcus marinus (strain MIT 9211)</name>
    <dbReference type="NCBI Taxonomy" id="93059"/>
    <lineage>
        <taxon>Bacteria</taxon>
        <taxon>Bacillati</taxon>
        <taxon>Cyanobacteriota</taxon>
        <taxon>Cyanophyceae</taxon>
        <taxon>Synechococcales</taxon>
        <taxon>Prochlorococcaceae</taxon>
        <taxon>Prochlorococcus</taxon>
    </lineage>
</organism>
<proteinExistence type="predicted"/>
<keyword evidence="1" id="KW-0472">Membrane</keyword>
<sequence length="214" mass="24769">MILKLRKGELEKLIPAVATGKQFNAASGDPRKILQRLMVSSIGGVITLLISQSQVTSQFYPFWLLLGVSCLLYILWGPILEASRKNAEVRRLPVSALFEGEVINIFTKEKIENRHEQANKKGELELVENRRTWIFLEIGDEDGYLTEIKFPLESKHQLIRTGSLVRLIIFSNNSRFESIIKTSDAWFPREKLWAGSYPYLLRPAFEELCYYRFR</sequence>
<dbReference type="Proteomes" id="UP000000788">
    <property type="component" value="Chromosome"/>
</dbReference>
<reference evidence="2 3" key="1">
    <citation type="journal article" date="2007" name="PLoS Genet.">
        <title>Patterns and implications of gene gain and loss in the evolution of Prochlorococcus.</title>
        <authorList>
            <person name="Kettler G.C."/>
            <person name="Martiny A.C."/>
            <person name="Huang K."/>
            <person name="Zucker J."/>
            <person name="Coleman M.L."/>
            <person name="Rodrigue S."/>
            <person name="Chen F."/>
            <person name="Lapidus A."/>
            <person name="Ferriera S."/>
            <person name="Johnson J."/>
            <person name="Steglich C."/>
            <person name="Church G.M."/>
            <person name="Richardson P."/>
            <person name="Chisholm S.W."/>
        </authorList>
    </citation>
    <scope>NUCLEOTIDE SEQUENCE [LARGE SCALE GENOMIC DNA]</scope>
    <source>
        <strain evidence="3">MIT 9211</strain>
    </source>
</reference>
<evidence type="ECO:0000256" key="1">
    <source>
        <dbReference type="SAM" id="Phobius"/>
    </source>
</evidence>
<keyword evidence="3" id="KW-1185">Reference proteome</keyword>
<dbReference type="STRING" id="93059.P9211_09341"/>
<feature type="transmembrane region" description="Helical" evidence="1">
    <location>
        <begin position="37"/>
        <end position="55"/>
    </location>
</feature>
<accession>A9BAK3</accession>
<gene>
    <name evidence="2" type="ordered locus">P9211_09341</name>
</gene>
<keyword evidence="1" id="KW-0812">Transmembrane</keyword>
<name>A9BAK3_PROM4</name>
<dbReference type="AlphaFoldDB" id="A9BAK3"/>
<protein>
    <submittedName>
        <fullName evidence="2">Uncharacterized protein</fullName>
    </submittedName>
</protein>
<dbReference type="eggNOG" id="ENOG502ZBTP">
    <property type="taxonomic scope" value="Bacteria"/>
</dbReference>
<dbReference type="RefSeq" id="WP_012195486.1">
    <property type="nucleotide sequence ID" value="NC_009976.1"/>
</dbReference>
<dbReference type="OrthoDB" id="459934at2"/>
<feature type="transmembrane region" description="Helical" evidence="1">
    <location>
        <begin position="61"/>
        <end position="80"/>
    </location>
</feature>
<evidence type="ECO:0000313" key="3">
    <source>
        <dbReference type="Proteomes" id="UP000000788"/>
    </source>
</evidence>
<evidence type="ECO:0000313" key="2">
    <source>
        <dbReference type="EMBL" id="ABX08865.1"/>
    </source>
</evidence>
<dbReference type="EMBL" id="CP000878">
    <property type="protein sequence ID" value="ABX08865.1"/>
    <property type="molecule type" value="Genomic_DNA"/>
</dbReference>